<dbReference type="EMBL" id="CAJVCH010411474">
    <property type="protein sequence ID" value="CAG7818106.1"/>
    <property type="molecule type" value="Genomic_DNA"/>
</dbReference>
<sequence length="81" mass="8810">MANIPDKISAQTLVSPIGPLDDQPIGFTSHMPMGPLQDQPIGITSHMPMGPVQDQPIGRTSLLPARSLAQEVKRFRHKSMP</sequence>
<proteinExistence type="predicted"/>
<dbReference type="AlphaFoldDB" id="A0A8J2KQZ3"/>
<comment type="caution">
    <text evidence="2">The sequence shown here is derived from an EMBL/GenBank/DDBJ whole genome shotgun (WGS) entry which is preliminary data.</text>
</comment>
<accession>A0A8J2KQZ3</accession>
<evidence type="ECO:0000256" key="1">
    <source>
        <dbReference type="SAM" id="MobiDB-lite"/>
    </source>
</evidence>
<reference evidence="2" key="1">
    <citation type="submission" date="2021-06" db="EMBL/GenBank/DDBJ databases">
        <authorList>
            <person name="Hodson N. C."/>
            <person name="Mongue J. A."/>
            <person name="Jaron S. K."/>
        </authorList>
    </citation>
    <scope>NUCLEOTIDE SEQUENCE</scope>
</reference>
<feature type="non-terminal residue" evidence="2">
    <location>
        <position position="81"/>
    </location>
</feature>
<name>A0A8J2KQZ3_9HEXA</name>
<protein>
    <submittedName>
        <fullName evidence="2">Uncharacterized protein</fullName>
    </submittedName>
</protein>
<dbReference type="Proteomes" id="UP000708208">
    <property type="component" value="Unassembled WGS sequence"/>
</dbReference>
<organism evidence="2 3">
    <name type="scientific">Allacma fusca</name>
    <dbReference type="NCBI Taxonomy" id="39272"/>
    <lineage>
        <taxon>Eukaryota</taxon>
        <taxon>Metazoa</taxon>
        <taxon>Ecdysozoa</taxon>
        <taxon>Arthropoda</taxon>
        <taxon>Hexapoda</taxon>
        <taxon>Collembola</taxon>
        <taxon>Symphypleona</taxon>
        <taxon>Sminthuridae</taxon>
        <taxon>Allacma</taxon>
    </lineage>
</organism>
<gene>
    <name evidence="2" type="ORF">AFUS01_LOCUS28632</name>
</gene>
<keyword evidence="3" id="KW-1185">Reference proteome</keyword>
<evidence type="ECO:0000313" key="3">
    <source>
        <dbReference type="Proteomes" id="UP000708208"/>
    </source>
</evidence>
<evidence type="ECO:0000313" key="2">
    <source>
        <dbReference type="EMBL" id="CAG7818106.1"/>
    </source>
</evidence>
<feature type="region of interest" description="Disordered" evidence="1">
    <location>
        <begin position="1"/>
        <end position="56"/>
    </location>
</feature>